<dbReference type="GO" id="GO:0008270">
    <property type="term" value="F:zinc ion binding"/>
    <property type="evidence" value="ECO:0007669"/>
    <property type="project" value="UniProtKB-UniRule"/>
</dbReference>
<name>A0AAD5XQ14_9FUNG</name>
<dbReference type="Pfam" id="PF09444">
    <property type="entry name" value="MRC1"/>
    <property type="match status" value="1"/>
</dbReference>
<dbReference type="GO" id="GO:0120539">
    <property type="term" value="F:4-hydroxy-3-methoxy-5-polyprenylbenzoate decarboxylase activity"/>
    <property type="evidence" value="ECO:0007669"/>
    <property type="project" value="UniProtKB-EC"/>
</dbReference>
<evidence type="ECO:0000256" key="8">
    <source>
        <dbReference type="SAM" id="MobiDB-lite"/>
    </source>
</evidence>
<evidence type="ECO:0000256" key="2">
    <source>
        <dbReference type="ARBA" id="ARBA00022792"/>
    </source>
</evidence>
<feature type="region of interest" description="Disordered" evidence="8">
    <location>
        <begin position="1376"/>
        <end position="1445"/>
    </location>
</feature>
<evidence type="ECO:0000256" key="3">
    <source>
        <dbReference type="ARBA" id="ARBA00023128"/>
    </source>
</evidence>
<feature type="region of interest" description="Disordered" evidence="8">
    <location>
        <begin position="1"/>
        <end position="287"/>
    </location>
</feature>
<sequence length="1663" mass="180173">MSAIPVRSPASPASPTQRLGSSPSPEKLSATAGSPADVTVAGAGSPLPARARVARTYGRKAVVPPALNETGAETEAVPRDNVNGGMDKGLARLLELPDDVFATRRREDRTPRSGLFAASAYDHNDYDAGDSEEPEEQDGADSQDESSALARAAEPPARARLLTARPRPPLAPGRPTDHNRARAVISTTATAAESEDSEDEEDVVVLGSHRRLRKNDSQPESTDVRPSVATRREVGGRSPPAPDSASSEALSPLRCSVSAASEPGPIRPHARAATPPTAAGGVDSDLDDEDVFVLSSRRSLRKNAIRTRSGETVSGSPAAAALLSPSTAPESAALESAPTVPAITSAEVLSSLFGELTDSDGEAQTAGKASPQRRSASENPLSDSSEDEAATRHGDLGAVDSDGNDLAEPPPATLGQKLKALSKKEKLELKKETERLLRSSAVEAPKRQSKFTVDKFLAERGIKRKAPQPTIVPNVKVKADKIVSRSDLRAIAESNSAISRGDLYGDGGSSDDDVLEIFEVREDPRKPTQRKEAWNQQLINKNNEQTRIRRKEEEEAMRVAAEERERRKEEKRAERQAQKEADDRLALEGAQAAKAQDGGVVNLDENAMIVDSPAPLSPQNAVEDMCKTNENNVVNSPVPPMRRLFSEDRIPFEEIYRREDAEDDDMRQTSEKVRGGGSHGAMSDDEDMGLLSSSPPQPVNLKYSLSMGDLDNTQEMLDSIADQDIHSGDENDAGSPNPFINTAVENPQSRVQKMKSKDAAPPVLASIFSKRPQSKILQPQSPAADIGNDDELMGMLSGKFDSTGQSAATRSTENEHLRFASIFGNSIDKAAATAVPGAERVVAELERGGADFRAGDDLLGMLSGKFDSTAGTSVNPAPAELQAEEEDDPFAALLSGDSSDEDSQGARGEQGKRARRFVGSDDEDDEDNKPQPRLPAVVRTIPPRVVQEGDDDDRESVASSQITDEEIPESQDAEDAAASKSESRATKAAAQQNRALSALLAQPPPQEKNVYVETEAFEEEDEFFGLGGADGERDADHDAALDKDLHDLVVSDDSEVEGLNDVLELHRKQAQEAHEKGITELLNDVTTGNLRKRKARRNRNGGAGAGFMDDSDEDDDLLLAKIRGKHLALGKDGAAEEEDTPGLNAMASNPETQAFAKCFENTCGIKEGFLSSDEDVTASAPAVLRTYGRRQKPADQDARQEDVQETQKADARQEDVQETQKAKHAKLHRLRSWPTAKPSIATESSDDESQSVATHSLGADDDFLMEVDRQGVDALKIMQERRRTLAGGTVGEPRSTTLSRSHDSTRIFNKRSFLENPSDSSSATSPKKKKYRNSSTGSGSGFGSLDKSNDGMASGRRGMGFKIGVAPPLPPPAYASLPSFSADRPAHLTNEPSSSRGVPARAVRPRCPLRPPARPVEPASRSHSTTHHHPPPPTDVPRHDSPRRSPGILERAWVATSSAIGAMRDPTRQETVAHLGEATSPYFIEKMRDRMLMDATGRRILRQRPLINSQTLNLDKLRQLDDGTFGREYVRFLDKEGVSPDTRVPVKYIGNDELAYVMQRYREVHDFWHTLTGLPTTIEAELGLKWLELVQTGLPVAALSAFVGPLRLSSEERERLFTGYVPWAVQCGASCEFLLNIYYEEHMDQQLDELRKELGFLPLPDNF</sequence>
<evidence type="ECO:0000259" key="9">
    <source>
        <dbReference type="Pfam" id="PF09444"/>
    </source>
</evidence>
<keyword evidence="1 7" id="KW-0831">Ubiquinone biosynthesis</keyword>
<dbReference type="HAMAP" id="MF_03111">
    <property type="entry name" value="Coq4"/>
    <property type="match status" value="1"/>
</dbReference>
<evidence type="ECO:0000256" key="7">
    <source>
        <dbReference type="HAMAP-Rule" id="MF_03111"/>
    </source>
</evidence>
<feature type="compositionally biased region" description="Basic residues" evidence="8">
    <location>
        <begin position="1222"/>
        <end position="1231"/>
    </location>
</feature>
<comment type="catalytic activity">
    <reaction evidence="7">
        <text>a 4-hydroxy-3-methoxy-5-(all-trans-polyprenyl)benzoate + H(+) = a 2-methoxy-6-(all-trans-polyprenyl)phenol + CO2</text>
        <dbReference type="Rhea" id="RHEA:81179"/>
        <dbReference type="Rhea" id="RHEA-COMP:9551"/>
        <dbReference type="Rhea" id="RHEA-COMP:10931"/>
        <dbReference type="ChEBI" id="CHEBI:15378"/>
        <dbReference type="ChEBI" id="CHEBI:16526"/>
        <dbReference type="ChEBI" id="CHEBI:62731"/>
        <dbReference type="ChEBI" id="CHEBI:84443"/>
        <dbReference type="EC" id="4.1.1.130"/>
    </reaction>
</comment>
<gene>
    <name evidence="7 10" type="primary">COQ4</name>
    <name evidence="10" type="ORF">HDU87_004927</name>
</gene>
<feature type="binding site" evidence="7">
    <location>
        <position position="1566"/>
    </location>
    <ligand>
        <name>Zn(2+)</name>
        <dbReference type="ChEBI" id="CHEBI:29105"/>
    </ligand>
</feature>
<comment type="function">
    <text evidence="7">Lyase that catalyzes the C1-decarboxylation of 4-hydroxy-3-methoxy-5-(all-trans-polyprenyl)benzoic acid into 2-methoxy-6-(all-trans-polyprenyl)phenol during ubiquinone biosynthesis.</text>
</comment>
<feature type="region of interest" description="Disordered" evidence="8">
    <location>
        <begin position="655"/>
        <end position="704"/>
    </location>
</feature>
<evidence type="ECO:0000313" key="11">
    <source>
        <dbReference type="Proteomes" id="UP001212152"/>
    </source>
</evidence>
<dbReference type="EMBL" id="JADGJQ010000039">
    <property type="protein sequence ID" value="KAJ3176599.1"/>
    <property type="molecule type" value="Genomic_DNA"/>
</dbReference>
<keyword evidence="2 7" id="KW-0999">Mitochondrion inner membrane</keyword>
<feature type="compositionally biased region" description="Polar residues" evidence="8">
    <location>
        <begin position="11"/>
        <end position="24"/>
    </location>
</feature>
<feature type="region of interest" description="Disordered" evidence="8">
    <location>
        <begin position="300"/>
        <end position="341"/>
    </location>
</feature>
<feature type="compositionally biased region" description="Low complexity" evidence="8">
    <location>
        <begin position="148"/>
        <end position="165"/>
    </location>
</feature>
<feature type="binding site" evidence="7">
    <location>
        <position position="1581"/>
    </location>
    <ligand>
        <name>Zn(2+)</name>
        <dbReference type="ChEBI" id="CHEBI:29105"/>
    </ligand>
</feature>
<keyword evidence="7" id="KW-0862">Zinc</keyword>
<reference evidence="10" key="1">
    <citation type="submission" date="2020-05" db="EMBL/GenBank/DDBJ databases">
        <title>Phylogenomic resolution of chytrid fungi.</title>
        <authorList>
            <person name="Stajich J.E."/>
            <person name="Amses K."/>
            <person name="Simmons R."/>
            <person name="Seto K."/>
            <person name="Myers J."/>
            <person name="Bonds A."/>
            <person name="Quandt C.A."/>
            <person name="Barry K."/>
            <person name="Liu P."/>
            <person name="Grigoriev I."/>
            <person name="Longcore J.E."/>
            <person name="James T.Y."/>
        </authorList>
    </citation>
    <scope>NUCLEOTIDE SEQUENCE</scope>
    <source>
        <strain evidence="10">JEL0379</strain>
    </source>
</reference>
<feature type="compositionally biased region" description="Acidic residues" evidence="8">
    <location>
        <begin position="963"/>
        <end position="975"/>
    </location>
</feature>
<keyword evidence="5 7" id="KW-0456">Lyase</keyword>
<feature type="region of interest" description="Disordered" evidence="8">
    <location>
        <begin position="354"/>
        <end position="419"/>
    </location>
</feature>
<evidence type="ECO:0000256" key="1">
    <source>
        <dbReference type="ARBA" id="ARBA00022688"/>
    </source>
</evidence>
<feature type="compositionally biased region" description="Acidic residues" evidence="8">
    <location>
        <begin position="193"/>
        <end position="203"/>
    </location>
</feature>
<feature type="region of interest" description="Disordered" evidence="8">
    <location>
        <begin position="724"/>
        <end position="743"/>
    </location>
</feature>
<dbReference type="InterPro" id="IPR018564">
    <property type="entry name" value="Repl_chkpnt_MRC1_dom"/>
</dbReference>
<keyword evidence="11" id="KW-1185">Reference proteome</keyword>
<dbReference type="GO" id="GO:0031314">
    <property type="term" value="C:extrinsic component of mitochondrial inner membrane"/>
    <property type="evidence" value="ECO:0007669"/>
    <property type="project" value="UniProtKB-UniRule"/>
</dbReference>
<keyword evidence="3 7" id="KW-0496">Mitochondrion</keyword>
<feature type="binding site" evidence="7">
    <location>
        <position position="1569"/>
    </location>
    <ligand>
        <name>Zn(2+)</name>
        <dbReference type="ChEBI" id="CHEBI:29105"/>
    </ligand>
</feature>
<feature type="compositionally biased region" description="Basic and acidic residues" evidence="8">
    <location>
        <begin position="101"/>
        <end position="111"/>
    </location>
</feature>
<feature type="region of interest" description="Disordered" evidence="8">
    <location>
        <begin position="1186"/>
        <end position="1257"/>
    </location>
</feature>
<feature type="compositionally biased region" description="Low complexity" evidence="8">
    <location>
        <begin position="316"/>
        <end position="339"/>
    </location>
</feature>
<protein>
    <recommendedName>
        <fullName evidence="6">4-hydroxy-3-methoxy-5-polyprenylbenzoate decarboxylase</fullName>
    </recommendedName>
</protein>
<feature type="compositionally biased region" description="Basic and acidic residues" evidence="8">
    <location>
        <begin position="544"/>
        <end position="586"/>
    </location>
</feature>
<feature type="domain" description="DNA replication checkpoint mediator MRC1" evidence="9">
    <location>
        <begin position="1007"/>
        <end position="1157"/>
    </location>
</feature>
<dbReference type="PANTHER" id="PTHR12922:SF7">
    <property type="entry name" value="UBIQUINONE BIOSYNTHESIS PROTEIN COQ4 HOMOLOG, MITOCHONDRIAL"/>
    <property type="match status" value="1"/>
</dbReference>
<evidence type="ECO:0000256" key="5">
    <source>
        <dbReference type="ARBA" id="ARBA00023239"/>
    </source>
</evidence>
<evidence type="ECO:0000313" key="10">
    <source>
        <dbReference type="EMBL" id="KAJ3176599.1"/>
    </source>
</evidence>
<feature type="compositionally biased region" description="Low complexity" evidence="8">
    <location>
        <begin position="243"/>
        <end position="252"/>
    </location>
</feature>
<comment type="subunit">
    <text evidence="7">Component of a multi-subunit COQ enzyme complex, composed of at least COQ3, COQ4, COQ5, COQ6, COQ7 and COQ9.</text>
</comment>
<feature type="compositionally biased region" description="Basic and acidic residues" evidence="8">
    <location>
        <begin position="1192"/>
        <end position="1221"/>
    </location>
</feature>
<feature type="compositionally biased region" description="Polar residues" evidence="8">
    <location>
        <begin position="800"/>
        <end position="811"/>
    </location>
</feature>
<dbReference type="Proteomes" id="UP001212152">
    <property type="component" value="Unassembled WGS sequence"/>
</dbReference>
<organism evidence="10 11">
    <name type="scientific">Geranomyces variabilis</name>
    <dbReference type="NCBI Taxonomy" id="109894"/>
    <lineage>
        <taxon>Eukaryota</taxon>
        <taxon>Fungi</taxon>
        <taxon>Fungi incertae sedis</taxon>
        <taxon>Chytridiomycota</taxon>
        <taxon>Chytridiomycota incertae sedis</taxon>
        <taxon>Chytridiomycetes</taxon>
        <taxon>Spizellomycetales</taxon>
        <taxon>Powellomycetaceae</taxon>
        <taxon>Geranomyces</taxon>
    </lineage>
</organism>
<feature type="region of interest" description="Disordered" evidence="8">
    <location>
        <begin position="1280"/>
        <end position="1355"/>
    </location>
</feature>
<feature type="compositionally biased region" description="Polar residues" evidence="8">
    <location>
        <begin position="1315"/>
        <end position="1325"/>
    </location>
</feature>
<accession>A0AAD5XQ14</accession>
<comment type="cofactor">
    <cofactor evidence="7">
        <name>Zn(2+)</name>
        <dbReference type="ChEBI" id="CHEBI:29105"/>
    </cofactor>
</comment>
<keyword evidence="7" id="KW-0479">Metal-binding</keyword>
<comment type="subcellular location">
    <subcellularLocation>
        <location evidence="7">Mitochondrion inner membrane</location>
        <topology evidence="7">Peripheral membrane protein</topology>
        <orientation evidence="7">Matrix side</orientation>
    </subcellularLocation>
</comment>
<feature type="compositionally biased region" description="Low complexity" evidence="8">
    <location>
        <begin position="1396"/>
        <end position="1406"/>
    </location>
</feature>
<feature type="compositionally biased region" description="Polar residues" evidence="8">
    <location>
        <begin position="372"/>
        <end position="383"/>
    </location>
</feature>
<dbReference type="PANTHER" id="PTHR12922">
    <property type="entry name" value="UBIQUINONE BIOSYNTHESIS PROTEIN"/>
    <property type="match status" value="1"/>
</dbReference>
<comment type="similarity">
    <text evidence="7">Belongs to the COQ4 family.</text>
</comment>
<feature type="compositionally biased region" description="Basic and acidic residues" evidence="8">
    <location>
        <begin position="655"/>
        <end position="674"/>
    </location>
</feature>
<feature type="compositionally biased region" description="Acidic residues" evidence="8">
    <location>
        <begin position="127"/>
        <end position="144"/>
    </location>
</feature>
<feature type="region of interest" description="Disordered" evidence="8">
    <location>
        <begin position="540"/>
        <end position="599"/>
    </location>
</feature>
<keyword evidence="4 7" id="KW-0472">Membrane</keyword>
<feature type="region of interest" description="Disordered" evidence="8">
    <location>
        <begin position="770"/>
        <end position="812"/>
    </location>
</feature>
<comment type="caution">
    <text evidence="10">The sequence shown here is derived from an EMBL/GenBank/DDBJ whole genome shotgun (WGS) entry which is preliminary data.</text>
</comment>
<feature type="region of interest" description="Disordered" evidence="8">
    <location>
        <begin position="861"/>
        <end position="1016"/>
    </location>
</feature>
<proteinExistence type="inferred from homology"/>
<dbReference type="Pfam" id="PF05019">
    <property type="entry name" value="Coq4"/>
    <property type="match status" value="1"/>
</dbReference>
<comment type="pathway">
    <text evidence="7">Cofactor biosynthesis; ubiquinone biosynthesis.</text>
</comment>
<feature type="binding site" evidence="7">
    <location>
        <position position="1565"/>
    </location>
    <ligand>
        <name>Zn(2+)</name>
        <dbReference type="ChEBI" id="CHEBI:29105"/>
    </ligand>
</feature>
<keyword evidence="10" id="KW-0830">Ubiquinone</keyword>
<evidence type="ECO:0000256" key="4">
    <source>
        <dbReference type="ARBA" id="ARBA00023136"/>
    </source>
</evidence>
<evidence type="ECO:0000256" key="6">
    <source>
        <dbReference type="ARBA" id="ARBA00081568"/>
    </source>
</evidence>
<dbReference type="InterPro" id="IPR007715">
    <property type="entry name" value="Coq4"/>
</dbReference>
<dbReference type="InterPro" id="IPR027540">
    <property type="entry name" value="Coq4_euk"/>
</dbReference>